<reference evidence="2 3" key="1">
    <citation type="journal article" date="2020" name="Biotechnol. Biofuels">
        <title>New insights from the biogas microbiome by comprehensive genome-resolved metagenomics of nearly 1600 species originating from multiple anaerobic digesters.</title>
        <authorList>
            <person name="Campanaro S."/>
            <person name="Treu L."/>
            <person name="Rodriguez-R L.M."/>
            <person name="Kovalovszki A."/>
            <person name="Ziels R.M."/>
            <person name="Maus I."/>
            <person name="Zhu X."/>
            <person name="Kougias P.G."/>
            <person name="Basile A."/>
            <person name="Luo G."/>
            <person name="Schluter A."/>
            <person name="Konstantinidis K.T."/>
            <person name="Angelidaki I."/>
        </authorList>
    </citation>
    <scope>NUCLEOTIDE SEQUENCE [LARGE SCALE GENOMIC DNA]</scope>
    <source>
        <strain evidence="2">AS15tlH2ME_198</strain>
    </source>
</reference>
<evidence type="ECO:0000256" key="1">
    <source>
        <dbReference type="SAM" id="MobiDB-lite"/>
    </source>
</evidence>
<feature type="region of interest" description="Disordered" evidence="1">
    <location>
        <begin position="676"/>
        <end position="695"/>
    </location>
</feature>
<name>A0A7X6SV62_9CORY</name>
<evidence type="ECO:0000313" key="2">
    <source>
        <dbReference type="EMBL" id="NLA55819.1"/>
    </source>
</evidence>
<comment type="caution">
    <text evidence="2">The sequence shown here is derived from an EMBL/GenBank/DDBJ whole genome shotgun (WGS) entry which is preliminary data.</text>
</comment>
<protein>
    <submittedName>
        <fullName evidence="2">Choice-of-anchor G family protein</fullName>
    </submittedName>
</protein>
<dbReference type="Proteomes" id="UP000557899">
    <property type="component" value="Unassembled WGS sequence"/>
</dbReference>
<dbReference type="NCBIfam" id="NF033766">
    <property type="entry name" value="choice_anch_G"/>
    <property type="match status" value="1"/>
</dbReference>
<evidence type="ECO:0000313" key="3">
    <source>
        <dbReference type="Proteomes" id="UP000557899"/>
    </source>
</evidence>
<sequence length="803" mass="84160">MIKNLTKKMRRLLATIISTLLVLNVIMPVEAKAVESPYDSGPLAAYVEDAYSYAYGGLLDLRLLNEWVQLQDGTNLSVADLRGVDQLWESPADNNQAANRHTIDLQALGLIYLNLGYLPLPLVGEDGLLQFVLGDAQVGALREYAHAPLATQAHGAAGVVSDSGGLELTQPGEGYNAKVDILSLLNLGGINLITENVITEAALELGAVSAVAKAPDMSDVPEGTPPVCDTNLTATQVGDPADDTWVCSGYQVADAQLVLDSPLVGNVVTTLNSTLAGLLETTESTLNVLLGSNSVLSAIYDIPLVGTVLKGVVDLSLEADIPAMDITSALLTDPLTSSDELVSIDLGTGKITVDLKQLHGGNLNGLTANASLLTAAQLIQITDTVTNLLTAPKEQEPNGLNARLDKILRGENKRGGLYATEIKLNSCVLGLFPGVCTLEADIYTTLGGLLNPNVERTYSLAEYEANPYDYYYVDGNLGLVLGGVIAGLLGGVGPIVEGLLFGEGTGLLGGLLGDLQSAVISPLLLALNPILTQVLDPIANIIINRQTEQVVEHGTVFTVSALELNVLDLGTSGEALHLPLATASVMAQRTRLIDLNLDVAKIGDGRGLHTEGYTYDLDCAADGWSGLTAQGLTYDQLNVGSGFSYADNQLHLTGATGGLAEPLRVKPGAECTVTANPAPAGHDALRPTPTGEDPTAARTPYTYFLGTDATGVLVSGDTPTGQPTSMSSTGVTLDGTQVKVDATDVGAEWKTHSFTFVVPEDAESHRVSVVHAYDLDRRDIDITKAVAGASIEDKFAFQYSLDG</sequence>
<proteinExistence type="predicted"/>
<dbReference type="AlphaFoldDB" id="A0A7X6SV62"/>
<dbReference type="InterPro" id="IPR047900">
    <property type="entry name" value="Choice_anch_G"/>
</dbReference>
<gene>
    <name evidence="2" type="ORF">GX859_05910</name>
</gene>
<feature type="non-terminal residue" evidence="2">
    <location>
        <position position="803"/>
    </location>
</feature>
<dbReference type="EMBL" id="JAAZHI010000127">
    <property type="protein sequence ID" value="NLA55819.1"/>
    <property type="molecule type" value="Genomic_DNA"/>
</dbReference>
<accession>A0A7X6SV62</accession>
<organism evidence="2 3">
    <name type="scientific">Corynebacterium humireducens</name>
    <dbReference type="NCBI Taxonomy" id="1223514"/>
    <lineage>
        <taxon>Bacteria</taxon>
        <taxon>Bacillati</taxon>
        <taxon>Actinomycetota</taxon>
        <taxon>Actinomycetes</taxon>
        <taxon>Mycobacteriales</taxon>
        <taxon>Corynebacteriaceae</taxon>
        <taxon>Corynebacterium</taxon>
    </lineage>
</organism>